<dbReference type="InterPro" id="IPR036188">
    <property type="entry name" value="FAD/NAD-bd_sf"/>
</dbReference>
<dbReference type="SUPFAM" id="SSF51905">
    <property type="entry name" value="FAD/NAD(P)-binding domain"/>
    <property type="match status" value="1"/>
</dbReference>
<dbReference type="PANTHER" id="PTHR43557:SF2">
    <property type="entry name" value="RIESKE DOMAIN-CONTAINING PROTEIN-RELATED"/>
    <property type="match status" value="1"/>
</dbReference>
<dbReference type="Pfam" id="PF14759">
    <property type="entry name" value="Reductase_C"/>
    <property type="match status" value="1"/>
</dbReference>
<sequence length="433" mass="46072">MRPIWVWLKGPLPAVPWPHSESRPDVDLTPEHVVVVGASLAGLRAVEAARRLGFPGRLTLVGDEEHLPYDRPPLSKEYLGDLPGVAPMLATAEDLRELDVELLLGAPAEALDLTARSLLIGGESVAYDRLLIATGATPRRLPGSEGLSGVCTLRGLSDAIRIRAAFDAGARVVVIGAGFIGSELASSARARGLDVTIVEALTTPLVRAVGAGAGAALSALHERNGTELLCGVGVEGLEQQRGAVTGVRLADGRLLPADLVIVGIGVVPATGWLAGSGLELENGIVVDETLRATADVWAAGDVARWMSPDFETLLRLEHWTNAAEMGAHAMKNLLDPEAAEPYRHIPYFWSDWYGHRIQFAGVPTGEPEVVTGSWTSDEFAALYHDGDRVVGALTLDRRGDIMKYRAMIGRRTSRREALAFAASRRQPIVAAAG</sequence>
<dbReference type="Gene3D" id="3.30.390.30">
    <property type="match status" value="1"/>
</dbReference>
<keyword evidence="4" id="KW-0560">Oxidoreductase</keyword>
<evidence type="ECO:0000256" key="2">
    <source>
        <dbReference type="ARBA" id="ARBA00022630"/>
    </source>
</evidence>
<gene>
    <name evidence="7" type="ORF">B7R54_15050</name>
</gene>
<protein>
    <submittedName>
        <fullName evidence="7">FAD-dependent oxidoreductase</fullName>
    </submittedName>
</protein>
<dbReference type="Pfam" id="PF07992">
    <property type="entry name" value="Pyr_redox_2"/>
    <property type="match status" value="1"/>
</dbReference>
<evidence type="ECO:0000256" key="4">
    <source>
        <dbReference type="ARBA" id="ARBA00023002"/>
    </source>
</evidence>
<evidence type="ECO:0000259" key="5">
    <source>
        <dbReference type="Pfam" id="PF07992"/>
    </source>
</evidence>
<dbReference type="AlphaFoldDB" id="A0A3E0VL62"/>
<dbReference type="InterPro" id="IPR028202">
    <property type="entry name" value="Reductase_C"/>
</dbReference>
<dbReference type="InterPro" id="IPR016156">
    <property type="entry name" value="FAD/NAD-linked_Rdtase_dimer_sf"/>
</dbReference>
<evidence type="ECO:0000313" key="8">
    <source>
        <dbReference type="Proteomes" id="UP000256486"/>
    </source>
</evidence>
<dbReference type="Proteomes" id="UP000256486">
    <property type="component" value="Unassembled WGS sequence"/>
</dbReference>
<dbReference type="GO" id="GO:0005737">
    <property type="term" value="C:cytoplasm"/>
    <property type="evidence" value="ECO:0007669"/>
    <property type="project" value="TreeGrafter"/>
</dbReference>
<accession>A0A3E0VL62</accession>
<keyword evidence="3" id="KW-0274">FAD</keyword>
<name>A0A3E0VL62_9MICO</name>
<organism evidence="7 8">
    <name type="scientific">Subtercola boreus</name>
    <dbReference type="NCBI Taxonomy" id="120213"/>
    <lineage>
        <taxon>Bacteria</taxon>
        <taxon>Bacillati</taxon>
        <taxon>Actinomycetota</taxon>
        <taxon>Actinomycetes</taxon>
        <taxon>Micrococcales</taxon>
        <taxon>Microbacteriaceae</taxon>
        <taxon>Subtercola</taxon>
    </lineage>
</organism>
<evidence type="ECO:0000256" key="3">
    <source>
        <dbReference type="ARBA" id="ARBA00022827"/>
    </source>
</evidence>
<comment type="cofactor">
    <cofactor evidence="1">
        <name>FAD</name>
        <dbReference type="ChEBI" id="CHEBI:57692"/>
    </cofactor>
</comment>
<dbReference type="EMBL" id="NBWZ01000001">
    <property type="protein sequence ID" value="RFA10375.1"/>
    <property type="molecule type" value="Genomic_DNA"/>
</dbReference>
<comment type="caution">
    <text evidence="7">The sequence shown here is derived from an EMBL/GenBank/DDBJ whole genome shotgun (WGS) entry which is preliminary data.</text>
</comment>
<evidence type="ECO:0000259" key="6">
    <source>
        <dbReference type="Pfam" id="PF14759"/>
    </source>
</evidence>
<proteinExistence type="predicted"/>
<keyword evidence="8" id="KW-1185">Reference proteome</keyword>
<dbReference type="Gene3D" id="3.50.50.60">
    <property type="entry name" value="FAD/NAD(P)-binding domain"/>
    <property type="match status" value="2"/>
</dbReference>
<dbReference type="PANTHER" id="PTHR43557">
    <property type="entry name" value="APOPTOSIS-INDUCING FACTOR 1"/>
    <property type="match status" value="1"/>
</dbReference>
<reference evidence="7 8" key="1">
    <citation type="submission" date="2017-04" db="EMBL/GenBank/DDBJ databases">
        <title>Comparative genome analysis of Subtercola boreus.</title>
        <authorList>
            <person name="Cho Y.-J."/>
            <person name="Cho A."/>
            <person name="Kim O.-S."/>
            <person name="Lee J.-I."/>
        </authorList>
    </citation>
    <scope>NUCLEOTIDE SEQUENCE [LARGE SCALE GENOMIC DNA]</scope>
    <source>
        <strain evidence="7 8">K300</strain>
    </source>
</reference>
<feature type="domain" description="Reductase C-terminal" evidence="6">
    <location>
        <begin position="347"/>
        <end position="417"/>
    </location>
</feature>
<dbReference type="PRINTS" id="PR00368">
    <property type="entry name" value="FADPNR"/>
</dbReference>
<keyword evidence="2" id="KW-0285">Flavoprotein</keyword>
<evidence type="ECO:0000313" key="7">
    <source>
        <dbReference type="EMBL" id="RFA10375.1"/>
    </source>
</evidence>
<dbReference type="GO" id="GO:0016651">
    <property type="term" value="F:oxidoreductase activity, acting on NAD(P)H"/>
    <property type="evidence" value="ECO:0007669"/>
    <property type="project" value="TreeGrafter"/>
</dbReference>
<evidence type="ECO:0000256" key="1">
    <source>
        <dbReference type="ARBA" id="ARBA00001974"/>
    </source>
</evidence>
<dbReference type="PRINTS" id="PR00411">
    <property type="entry name" value="PNDRDTASEI"/>
</dbReference>
<dbReference type="InterPro" id="IPR023753">
    <property type="entry name" value="FAD/NAD-binding_dom"/>
</dbReference>
<dbReference type="OrthoDB" id="1145at2"/>
<dbReference type="SUPFAM" id="SSF55424">
    <property type="entry name" value="FAD/NAD-linked reductases, dimerisation (C-terminal) domain"/>
    <property type="match status" value="1"/>
</dbReference>
<feature type="domain" description="FAD/NAD(P)-binding" evidence="5">
    <location>
        <begin position="32"/>
        <end position="326"/>
    </location>
</feature>
<dbReference type="InterPro" id="IPR050446">
    <property type="entry name" value="FAD-oxidoreductase/Apoptosis"/>
</dbReference>